<feature type="transmembrane region" description="Helical" evidence="1">
    <location>
        <begin position="24"/>
        <end position="44"/>
    </location>
</feature>
<reference evidence="3" key="1">
    <citation type="journal article" date="2019" name="Int. J. Syst. Evol. Microbiol.">
        <title>The Global Catalogue of Microorganisms (GCM) 10K type strain sequencing project: providing services to taxonomists for standard genome sequencing and annotation.</title>
        <authorList>
            <consortium name="The Broad Institute Genomics Platform"/>
            <consortium name="The Broad Institute Genome Sequencing Center for Infectious Disease"/>
            <person name="Wu L."/>
            <person name="Ma J."/>
        </authorList>
    </citation>
    <scope>NUCLEOTIDE SEQUENCE [LARGE SCALE GENOMIC DNA]</scope>
    <source>
        <strain evidence="3">JCM 17442</strain>
    </source>
</reference>
<keyword evidence="1" id="KW-0472">Membrane</keyword>
<organism evidence="2 3">
    <name type="scientific">Frondihabitans peucedani</name>
    <dbReference type="NCBI Taxonomy" id="598626"/>
    <lineage>
        <taxon>Bacteria</taxon>
        <taxon>Bacillati</taxon>
        <taxon>Actinomycetota</taxon>
        <taxon>Actinomycetes</taxon>
        <taxon>Micrococcales</taxon>
        <taxon>Microbacteriaceae</taxon>
        <taxon>Frondihabitans</taxon>
    </lineage>
</organism>
<evidence type="ECO:0008006" key="4">
    <source>
        <dbReference type="Google" id="ProtNLM"/>
    </source>
</evidence>
<evidence type="ECO:0000313" key="2">
    <source>
        <dbReference type="EMBL" id="GAA4267760.1"/>
    </source>
</evidence>
<name>A0ABP8E6W3_9MICO</name>
<evidence type="ECO:0000313" key="3">
    <source>
        <dbReference type="Proteomes" id="UP001501594"/>
    </source>
</evidence>
<sequence>MGDLDDRQAVPGYVPGVLVLSNLAIGWAALFGFTIGLSLVVTVLKPNTEPVTQIFTGVLLLAEIVLGV</sequence>
<comment type="caution">
    <text evidence="2">The sequence shown here is derived from an EMBL/GenBank/DDBJ whole genome shotgun (WGS) entry which is preliminary data.</text>
</comment>
<protein>
    <recommendedName>
        <fullName evidence="4">Integral membrane protein</fullName>
    </recommendedName>
</protein>
<proteinExistence type="predicted"/>
<dbReference type="Proteomes" id="UP001501594">
    <property type="component" value="Unassembled WGS sequence"/>
</dbReference>
<dbReference type="EMBL" id="BAABAU010000006">
    <property type="protein sequence ID" value="GAA4267760.1"/>
    <property type="molecule type" value="Genomic_DNA"/>
</dbReference>
<gene>
    <name evidence="2" type="ORF">GCM10022256_33720</name>
</gene>
<evidence type="ECO:0000256" key="1">
    <source>
        <dbReference type="SAM" id="Phobius"/>
    </source>
</evidence>
<keyword evidence="1" id="KW-1133">Transmembrane helix</keyword>
<dbReference type="RefSeq" id="WP_344798367.1">
    <property type="nucleotide sequence ID" value="NZ_BAABAU010000006.1"/>
</dbReference>
<accession>A0ABP8E6W3</accession>
<keyword evidence="1" id="KW-0812">Transmembrane</keyword>
<keyword evidence="3" id="KW-1185">Reference proteome</keyword>